<protein>
    <submittedName>
        <fullName evidence="2">Uncharacterized protein</fullName>
    </submittedName>
</protein>
<dbReference type="OrthoDB" id="381171at2157"/>
<dbReference type="EMBL" id="FNBK01000007">
    <property type="protein sequence ID" value="SDF54643.1"/>
    <property type="molecule type" value="Genomic_DNA"/>
</dbReference>
<name>A0A1G7LYX3_9EURY</name>
<sequence>MLPSDDRFVRHPITTATAFGLGSALLATAAFSFPPGGPPLRAIAAFAVALGLAVGIVTYVGVSALS</sequence>
<keyword evidence="1" id="KW-1133">Transmembrane helix</keyword>
<keyword evidence="1" id="KW-0812">Transmembrane</keyword>
<evidence type="ECO:0000256" key="1">
    <source>
        <dbReference type="SAM" id="Phobius"/>
    </source>
</evidence>
<keyword evidence="1" id="KW-0472">Membrane</keyword>
<dbReference type="STRING" id="660518.SAMN05216218_10774"/>
<dbReference type="Proteomes" id="UP000199076">
    <property type="component" value="Unassembled WGS sequence"/>
</dbReference>
<evidence type="ECO:0000313" key="3">
    <source>
        <dbReference type="Proteomes" id="UP000199076"/>
    </source>
</evidence>
<dbReference type="AlphaFoldDB" id="A0A1G7LYX3"/>
<reference evidence="3" key="1">
    <citation type="submission" date="2016-10" db="EMBL/GenBank/DDBJ databases">
        <authorList>
            <person name="Varghese N."/>
            <person name="Submissions S."/>
        </authorList>
    </citation>
    <scope>NUCLEOTIDE SEQUENCE [LARGE SCALE GENOMIC DNA]</scope>
    <source>
        <strain evidence="3">IBRC-M 10760</strain>
    </source>
</reference>
<evidence type="ECO:0000313" key="2">
    <source>
        <dbReference type="EMBL" id="SDF54643.1"/>
    </source>
</evidence>
<keyword evidence="3" id="KW-1185">Reference proteome</keyword>
<accession>A0A1G7LYX3</accession>
<feature type="transmembrane region" description="Helical" evidence="1">
    <location>
        <begin position="42"/>
        <end position="62"/>
    </location>
</feature>
<organism evidence="2 3">
    <name type="scientific">Halorientalis regularis</name>
    <dbReference type="NCBI Taxonomy" id="660518"/>
    <lineage>
        <taxon>Archaea</taxon>
        <taxon>Methanobacteriati</taxon>
        <taxon>Methanobacteriota</taxon>
        <taxon>Stenosarchaea group</taxon>
        <taxon>Halobacteria</taxon>
        <taxon>Halobacteriales</taxon>
        <taxon>Haloarculaceae</taxon>
        <taxon>Halorientalis</taxon>
    </lineage>
</organism>
<proteinExistence type="predicted"/>
<gene>
    <name evidence="2" type="ORF">SAMN05216218_10774</name>
</gene>
<dbReference type="RefSeq" id="WP_092691581.1">
    <property type="nucleotide sequence ID" value="NZ_FNBK01000007.1"/>
</dbReference>